<dbReference type="GO" id="GO:0019062">
    <property type="term" value="P:virion attachment to host cell"/>
    <property type="evidence" value="ECO:0007669"/>
    <property type="project" value="UniProtKB-UniRule"/>
</dbReference>
<dbReference type="SUPFAM" id="SSF88648">
    <property type="entry name" value="Group I dsDNA viruses"/>
    <property type="match status" value="1"/>
</dbReference>
<dbReference type="InterPro" id="IPR002210">
    <property type="entry name" value="Capsid_L1_Papillomavir"/>
</dbReference>
<keyword evidence="1 7" id="KW-0167">Capsid protein</keyword>
<gene>
    <name evidence="7 8 11" type="primary">L1</name>
</gene>
<accession>G1CR77</accession>
<dbReference type="Pfam" id="PF00500">
    <property type="entry name" value="Late_protein_L1"/>
    <property type="match status" value="1"/>
</dbReference>
<dbReference type="GO" id="GO:0075509">
    <property type="term" value="P:endocytosis involved in viral entry into host cell"/>
    <property type="evidence" value="ECO:0007669"/>
    <property type="project" value="UniProtKB-KW"/>
</dbReference>
<dbReference type="InterPro" id="IPR036973">
    <property type="entry name" value="Capsid_L1_sf_Papillomavir"/>
</dbReference>
<feature type="region of interest" description="Disordered" evidence="9">
    <location>
        <begin position="476"/>
        <end position="506"/>
    </location>
</feature>
<keyword evidence="3 7" id="KW-1161">Viral attachment to host cell</keyword>
<feature type="disulfide bond" description="Interchain (with Cys-431)" evidence="7">
    <location>
        <position position="173"/>
    </location>
</feature>
<evidence type="ECO:0000313" key="13">
    <source>
        <dbReference type="Proteomes" id="UP000174756"/>
    </source>
</evidence>
<comment type="similarity">
    <text evidence="7 8">Belongs to the papillomaviridae L1 protein family.</text>
</comment>
<dbReference type="GeneID" id="26101569"/>
<dbReference type="GO" id="GO:0039620">
    <property type="term" value="C:T=7 icosahedral viral capsid"/>
    <property type="evidence" value="ECO:0007669"/>
    <property type="project" value="UniProtKB-UniRule"/>
</dbReference>
<dbReference type="EMBL" id="JF834523">
    <property type="protein sequence ID" value="AEL99908.1"/>
    <property type="molecule type" value="Genomic_DNA"/>
</dbReference>
<evidence type="ECO:0000256" key="9">
    <source>
        <dbReference type="SAM" id="MobiDB-lite"/>
    </source>
</evidence>
<dbReference type="Proteomes" id="UP000127510">
    <property type="component" value="Genome"/>
</dbReference>
<evidence type="ECO:0000256" key="6">
    <source>
        <dbReference type="ARBA" id="ARBA00023296"/>
    </source>
</evidence>
<evidence type="ECO:0000256" key="8">
    <source>
        <dbReference type="RuleBase" id="RU361248"/>
    </source>
</evidence>
<dbReference type="GO" id="GO:0042025">
    <property type="term" value="C:host cell nucleus"/>
    <property type="evidence" value="ECO:0007669"/>
    <property type="project" value="UniProtKB-SubCell"/>
</dbReference>
<comment type="subunit">
    <text evidence="7">Self-assembles into homopentamers. The capsid has an icosahedral symmetry and consists of 72 capsomers, with each capsomer being a pentamer of L1. Interacts with the minor capsid protein L2; this interaction is necessary for viral genome encapsidation. Interacts with protein E2; this interaction enhances E2-dependent replication and transcription activation.</text>
</comment>
<keyword evidence="7" id="KW-1162">Viral penetration into host cytoplasm</keyword>
<dbReference type="EMBL" id="JF834524">
    <property type="protein sequence ID" value="AEL99912.1"/>
    <property type="molecule type" value="Genomic_DNA"/>
</dbReference>
<comment type="subcellular location">
    <subcellularLocation>
        <location evidence="7">Virion</location>
    </subcellularLocation>
    <subcellularLocation>
        <location evidence="7">Host nucleus</location>
    </subcellularLocation>
</comment>
<dbReference type="KEGG" id="vg:26101569"/>
<keyword evidence="4 7" id="KW-0946">Virion</keyword>
<reference evidence="11 12" key="2">
    <citation type="journal article" date="2013" name="J. Vet. Med. Sci.">
        <title>Initial detection of a circular genome deletion in a naturally bovine papillomavirus-infected sample.</title>
        <authorList>
            <person name="Dong J."/>
            <person name="Zhu W."/>
            <person name="Goto Y."/>
            <person name="Haga T."/>
        </authorList>
    </citation>
    <scope>NUCLEOTIDE SEQUENCE [LARGE SCALE GENOMIC DNA]</scope>
    <source>
        <strain evidence="11">PR000002</strain>
    </source>
</reference>
<keyword evidence="7" id="KW-1048">Host nucleus</keyword>
<keyword evidence="6 7" id="KW-1160">Virus entry into host cell</keyword>
<sequence length="506" mass="57345">MSYWLPSTGRLFLPPPTPVSKILDTDDFVKRTDIYYHTSTERLLTVGHPYFEIKGADGTVEVPKVSGSQFRVFRLIFPDPNKFSFPNPNVYNPENQRLVWAIRGLEFCRGQPLGIGVTGHPLFNKLDAENRTKYPNVEDDDRQNIGVDPKQVQMFIVGCTPCEGEHWDKAEPCKPQAKGSCPPIQLVNSTILDGEMCDIGFGNMNFKNLQATRSGVPLDIVNQTVKYPDFLKMGSDPYGNQMFFYAKRESMYVRHLWSRAGTNGDGIPPEDGPGDFMIPNTAKVIAPPVYYGTPSGSLVSSDVQIYNRPFWIQRAQGTNNGVCWNNQLFVTAVDSTRGTNFTISVQATGDEADERTYNYKAKDFKHYLRHVEEWELSFIMQLCIVDLTPETLSHLNTMDSKILDNWNLGFVQPAGNIEDQYRNINSLATRCPGKNDAPKDTEDPYDKMNFWKVDLSDRFSLNLEQFSLGRKFLYQTGNRQGGTKRPAPKTVSFESKRSVKRKKKSA</sequence>
<dbReference type="RefSeq" id="YP_009175026.1">
    <property type="nucleotide sequence ID" value="NC_028126.1"/>
</dbReference>
<keyword evidence="5 7" id="KW-0426">Late protein</keyword>
<reference evidence="10 13" key="1">
    <citation type="journal article" date="2012" name="Arch. Virol.">
        <title>Characterization of novel bovine papillomavirus type 12 (BPV-12) causing epithelial papilloma.</title>
        <authorList>
            <person name="Zhu W."/>
            <person name="Dong J."/>
            <person name="Shimizu E."/>
            <person name="Hatama S."/>
            <person name="Kadota K."/>
            <person name="Goto Y."/>
            <person name="Haga T."/>
        </authorList>
    </citation>
    <scope>NUCLEOTIDE SEQUENCE [LARGE SCALE GENOMIC DNA]</scope>
    <source>
        <strain evidence="10">PR000001</strain>
    </source>
</reference>
<evidence type="ECO:0000313" key="12">
    <source>
        <dbReference type="Proteomes" id="UP000127510"/>
    </source>
</evidence>
<dbReference type="Gene3D" id="2.60.175.20">
    <property type="entry name" value="Major capsid L1 (late) superfamily, Papillomavirus"/>
    <property type="match status" value="2"/>
</dbReference>
<evidence type="ECO:0000313" key="10">
    <source>
        <dbReference type="EMBL" id="AEL99908.1"/>
    </source>
</evidence>
<comment type="function">
    <text evidence="7 8">Forms an icosahedral capsid with a T=7 symmetry and a 50 nm diameter. The capsid is composed of 72 pentamers linked to each other by disulfide bonds and associated with L2 proteins. Binds to heparan sulfate proteoglycans on cell surface of basal layer keratinocytes to provide initial virion attachment. This binding mediates a conformational change in the virus capsid that facilitates efficient infection. The virion enters the host cell via endocytosis. During virus trafficking, L1 protein dissociates from the viral DNA and the genomic DNA is released to the host nucleus. The virion assembly takes place within the cell nucleus. Encapsulates the genomic DNA together with protein L2.</text>
</comment>
<protein>
    <recommendedName>
        <fullName evidence="7 8">Major capsid protein L1</fullName>
    </recommendedName>
</protein>
<keyword evidence="7" id="KW-1164">Virus endocytosis by host</keyword>
<dbReference type="InterPro" id="IPR011222">
    <property type="entry name" value="dsDNA_vir_gr_I_capsid"/>
</dbReference>
<evidence type="ECO:0000256" key="4">
    <source>
        <dbReference type="ARBA" id="ARBA00022844"/>
    </source>
</evidence>
<dbReference type="GO" id="GO:0005198">
    <property type="term" value="F:structural molecule activity"/>
    <property type="evidence" value="ECO:0007669"/>
    <property type="project" value="UniProtKB-UniRule"/>
</dbReference>
<evidence type="ECO:0000313" key="11">
    <source>
        <dbReference type="EMBL" id="AEL99912.1"/>
    </source>
</evidence>
<keyword evidence="2 7" id="KW-0945">Host-virus interaction</keyword>
<organism evidence="11 12">
    <name type="scientific">Bos taurus papillomavirus 12</name>
    <dbReference type="NCBI Taxonomy" id="1070324"/>
    <lineage>
        <taxon>Viruses</taxon>
        <taxon>Monodnaviria</taxon>
        <taxon>Shotokuvirae</taxon>
        <taxon>Cossaviricota</taxon>
        <taxon>Papovaviricetes</taxon>
        <taxon>Zurhausenvirales</taxon>
        <taxon>Papillomaviridae</taxon>
        <taxon>Firstpapillomavirinae</taxon>
        <taxon>Xipapillomavirus</taxon>
        <taxon>Xipapillomavirus 2</taxon>
    </lineage>
</organism>
<keyword evidence="7" id="KW-1015">Disulfide bond</keyword>
<evidence type="ECO:0000256" key="7">
    <source>
        <dbReference type="HAMAP-Rule" id="MF_04002"/>
    </source>
</evidence>
<name>G1CR77_9PAPI</name>
<proteinExistence type="inferred from homology"/>
<evidence type="ECO:0000256" key="3">
    <source>
        <dbReference type="ARBA" id="ARBA00022804"/>
    </source>
</evidence>
<evidence type="ECO:0000256" key="2">
    <source>
        <dbReference type="ARBA" id="ARBA00022581"/>
    </source>
</evidence>
<feature type="disulfide bond" description="Interchain (with Cys-173)" evidence="7">
    <location>
        <position position="431"/>
    </location>
</feature>
<dbReference type="HAMAP" id="MF_04002">
    <property type="entry name" value="PPV_L1"/>
    <property type="match status" value="1"/>
</dbReference>
<keyword evidence="13" id="KW-1185">Reference proteome</keyword>
<keyword evidence="8" id="KW-1145">T=7 icosahedral capsid protein</keyword>
<evidence type="ECO:0000256" key="1">
    <source>
        <dbReference type="ARBA" id="ARBA00022561"/>
    </source>
</evidence>
<dbReference type="OrthoDB" id="5037at10239"/>
<dbReference type="Proteomes" id="UP000174756">
    <property type="component" value="Segment"/>
</dbReference>
<dbReference type="PRINTS" id="PR00865">
    <property type="entry name" value="HPVCAPSIDL1"/>
</dbReference>
<evidence type="ECO:0000256" key="5">
    <source>
        <dbReference type="ARBA" id="ARBA00022921"/>
    </source>
</evidence>